<dbReference type="PANTHER" id="PTHR43346">
    <property type="entry name" value="LIGAND BINDING DOMAIN PROTEIN, PUTATIVE (AFU_ORTHOLOGUE AFUA_6G14370)-RELATED"/>
    <property type="match status" value="1"/>
</dbReference>
<protein>
    <recommendedName>
        <fullName evidence="1">Cupin type-2 domain-containing protein</fullName>
    </recommendedName>
</protein>
<dbReference type="SUPFAM" id="SSF47240">
    <property type="entry name" value="Ferritin-like"/>
    <property type="match status" value="1"/>
</dbReference>
<gene>
    <name evidence="2" type="ORF">GCM10010954_16420</name>
</gene>
<dbReference type="PANTHER" id="PTHR43346:SF1">
    <property type="entry name" value="QUERCETIN 2,3-DIOXYGENASE-RELATED"/>
    <property type="match status" value="1"/>
</dbReference>
<dbReference type="InterPro" id="IPR011051">
    <property type="entry name" value="RmlC_Cupin_sf"/>
</dbReference>
<dbReference type="InterPro" id="IPR013096">
    <property type="entry name" value="Cupin_2"/>
</dbReference>
<keyword evidence="3" id="KW-1185">Reference proteome</keyword>
<dbReference type="InterPro" id="IPR009078">
    <property type="entry name" value="Ferritin-like_SF"/>
</dbReference>
<proteinExistence type="predicted"/>
<dbReference type="CDD" id="cd02223">
    <property type="entry name" value="cupin_Bh2720-like"/>
    <property type="match status" value="1"/>
</dbReference>
<accession>A0A917B375</accession>
<name>A0A917B375_HALAA</name>
<dbReference type="Pfam" id="PF07883">
    <property type="entry name" value="Cupin_2"/>
    <property type="match status" value="1"/>
</dbReference>
<organism evidence="2 3">
    <name type="scientific">Halobacillus andaensis</name>
    <dbReference type="NCBI Taxonomy" id="1176239"/>
    <lineage>
        <taxon>Bacteria</taxon>
        <taxon>Bacillati</taxon>
        <taxon>Bacillota</taxon>
        <taxon>Bacilli</taxon>
        <taxon>Bacillales</taxon>
        <taxon>Bacillaceae</taxon>
        <taxon>Halobacillus</taxon>
    </lineage>
</organism>
<dbReference type="SUPFAM" id="SSF51182">
    <property type="entry name" value="RmlC-like cupins"/>
    <property type="match status" value="1"/>
</dbReference>
<reference evidence="2" key="2">
    <citation type="submission" date="2020-09" db="EMBL/GenBank/DDBJ databases">
        <authorList>
            <person name="Sun Q."/>
            <person name="Zhou Y."/>
        </authorList>
    </citation>
    <scope>NUCLEOTIDE SEQUENCE</scope>
    <source>
        <strain evidence="2">CGMCC 1.12153</strain>
    </source>
</reference>
<dbReference type="InterPro" id="IPR052538">
    <property type="entry name" value="Flavonoid_dioxygenase-like"/>
</dbReference>
<dbReference type="RefSeq" id="WP_188377018.1">
    <property type="nucleotide sequence ID" value="NZ_BMEL01000002.1"/>
</dbReference>
<dbReference type="EMBL" id="BMEL01000002">
    <property type="protein sequence ID" value="GGF18375.1"/>
    <property type="molecule type" value="Genomic_DNA"/>
</dbReference>
<comment type="caution">
    <text evidence="2">The sequence shown here is derived from an EMBL/GenBank/DDBJ whole genome shotgun (WGS) entry which is preliminary data.</text>
</comment>
<evidence type="ECO:0000313" key="2">
    <source>
        <dbReference type="EMBL" id="GGF18375.1"/>
    </source>
</evidence>
<dbReference type="Gene3D" id="2.60.120.10">
    <property type="entry name" value="Jelly Rolls"/>
    <property type="match status" value="1"/>
</dbReference>
<dbReference type="AlphaFoldDB" id="A0A917B375"/>
<evidence type="ECO:0000313" key="3">
    <source>
        <dbReference type="Proteomes" id="UP000660110"/>
    </source>
</evidence>
<reference evidence="2" key="1">
    <citation type="journal article" date="2014" name="Int. J. Syst. Evol. Microbiol.">
        <title>Complete genome sequence of Corynebacterium casei LMG S-19264T (=DSM 44701T), isolated from a smear-ripened cheese.</title>
        <authorList>
            <consortium name="US DOE Joint Genome Institute (JGI-PGF)"/>
            <person name="Walter F."/>
            <person name="Albersmeier A."/>
            <person name="Kalinowski J."/>
            <person name="Ruckert C."/>
        </authorList>
    </citation>
    <scope>NUCLEOTIDE SEQUENCE</scope>
    <source>
        <strain evidence="2">CGMCC 1.12153</strain>
    </source>
</reference>
<dbReference type="Proteomes" id="UP000660110">
    <property type="component" value="Unassembled WGS sequence"/>
</dbReference>
<sequence>MYNRPNFSSPPYHANTERNSTQIADIILSAIKKEAASIDFYHRLANAAPTPHHKHDLMEAAASKQYFVQQLTDEYVRQTGSQPDYDIEQLTFETFRDGLQKAYAAEQSAYERDRQSYVLTQHLPVRDVFWNACHHGAALAERLRQMGDDEESMELKDYGRGPLVIDIDAASKENDTFRTALWTGKHLQVTLMSIEPGSDIGLEVHPDVDQFLRIEEGEGFVQMGPRENQLDFEAEVEDDFAIMVPAGMWHNLTNTGDTPLKLYTIYAPPEHPFGTVHETKEDAMEAE</sequence>
<feature type="domain" description="Cupin type-2" evidence="1">
    <location>
        <begin position="191"/>
        <end position="266"/>
    </location>
</feature>
<dbReference type="InterPro" id="IPR014710">
    <property type="entry name" value="RmlC-like_jellyroll"/>
</dbReference>
<evidence type="ECO:0000259" key="1">
    <source>
        <dbReference type="Pfam" id="PF07883"/>
    </source>
</evidence>